<evidence type="ECO:0000313" key="7">
    <source>
        <dbReference type="Ensembl" id="ENSSOCP00000023405.1"/>
    </source>
</evidence>
<evidence type="ECO:0000256" key="3">
    <source>
        <dbReference type="ARBA" id="ARBA00022771"/>
    </source>
</evidence>
<dbReference type="PROSITE" id="PS00028">
    <property type="entry name" value="ZINC_FINGER_C2H2_1"/>
    <property type="match status" value="2"/>
</dbReference>
<evidence type="ECO:0000256" key="1">
    <source>
        <dbReference type="ARBA" id="ARBA00022723"/>
    </source>
</evidence>
<keyword evidence="3 5" id="KW-0863">Zinc-finger</keyword>
<keyword evidence="4" id="KW-0862">Zinc</keyword>
<reference evidence="7" key="2">
    <citation type="submission" date="2025-09" db="UniProtKB">
        <authorList>
            <consortium name="Ensembl"/>
        </authorList>
    </citation>
    <scope>IDENTIFICATION</scope>
</reference>
<feature type="domain" description="C2H2-type" evidence="6">
    <location>
        <begin position="67"/>
        <end position="95"/>
    </location>
</feature>
<sequence length="134" mass="15167">MVSPQGGEKPFKRRDCGKSFTQRVSVLYHQKTHTKEKLFICTMCGKRFSSRADLIKHKGTHTVERPHGCSYCGKSFQRRDHLRRHQQNLHKGECSVEDYSHIMSFSAIKCRKGGWGGAVGQELAGHPFPHSGGQ</sequence>
<dbReference type="PANTHER" id="PTHR23226">
    <property type="entry name" value="ZINC FINGER AND SCAN DOMAIN-CONTAINING"/>
    <property type="match status" value="1"/>
</dbReference>
<dbReference type="InterPro" id="IPR036236">
    <property type="entry name" value="Znf_C2H2_sf"/>
</dbReference>
<name>A0A8D0G3P0_STROC</name>
<dbReference type="SUPFAM" id="SSF57667">
    <property type="entry name" value="beta-beta-alpha zinc fingers"/>
    <property type="match status" value="2"/>
</dbReference>
<organism evidence="7 8">
    <name type="scientific">Strix occidentalis caurina</name>
    <name type="common">northern spotted owl</name>
    <dbReference type="NCBI Taxonomy" id="311401"/>
    <lineage>
        <taxon>Eukaryota</taxon>
        <taxon>Metazoa</taxon>
        <taxon>Chordata</taxon>
        <taxon>Craniata</taxon>
        <taxon>Vertebrata</taxon>
        <taxon>Euteleostomi</taxon>
        <taxon>Archelosauria</taxon>
        <taxon>Archosauria</taxon>
        <taxon>Dinosauria</taxon>
        <taxon>Saurischia</taxon>
        <taxon>Theropoda</taxon>
        <taxon>Coelurosauria</taxon>
        <taxon>Aves</taxon>
        <taxon>Neognathae</taxon>
        <taxon>Neoaves</taxon>
        <taxon>Telluraves</taxon>
        <taxon>Strigiformes</taxon>
        <taxon>Strigidae</taxon>
        <taxon>Strix</taxon>
    </lineage>
</organism>
<dbReference type="Gene3D" id="3.30.160.60">
    <property type="entry name" value="Classic Zinc Finger"/>
    <property type="match status" value="3"/>
</dbReference>
<dbReference type="GO" id="GO:0000978">
    <property type="term" value="F:RNA polymerase II cis-regulatory region sequence-specific DNA binding"/>
    <property type="evidence" value="ECO:0007669"/>
    <property type="project" value="TreeGrafter"/>
</dbReference>
<keyword evidence="2" id="KW-0677">Repeat</keyword>
<evidence type="ECO:0000256" key="2">
    <source>
        <dbReference type="ARBA" id="ARBA00022737"/>
    </source>
</evidence>
<accession>A0A8D0G3P0</accession>
<keyword evidence="8" id="KW-1185">Reference proteome</keyword>
<dbReference type="GO" id="GO:0005634">
    <property type="term" value="C:nucleus"/>
    <property type="evidence" value="ECO:0007669"/>
    <property type="project" value="UniProtKB-SubCell"/>
</dbReference>
<evidence type="ECO:0000256" key="5">
    <source>
        <dbReference type="PROSITE-ProRule" id="PRU00042"/>
    </source>
</evidence>
<feature type="domain" description="C2H2-type" evidence="6">
    <location>
        <begin position="11"/>
        <end position="38"/>
    </location>
</feature>
<proteinExistence type="predicted"/>
<evidence type="ECO:0000256" key="4">
    <source>
        <dbReference type="ARBA" id="ARBA00022833"/>
    </source>
</evidence>
<dbReference type="Ensembl" id="ENSSOCT00000023989.1">
    <property type="protein sequence ID" value="ENSSOCP00000023405.1"/>
    <property type="gene ID" value="ENSSOCG00000017273.1"/>
</dbReference>
<dbReference type="PROSITE" id="PS50157">
    <property type="entry name" value="ZINC_FINGER_C2H2_2"/>
    <property type="match status" value="3"/>
</dbReference>
<dbReference type="SMART" id="SM00355">
    <property type="entry name" value="ZnF_C2H2"/>
    <property type="match status" value="3"/>
</dbReference>
<dbReference type="AlphaFoldDB" id="A0A8D0G3P0"/>
<dbReference type="GO" id="GO:0000981">
    <property type="term" value="F:DNA-binding transcription factor activity, RNA polymerase II-specific"/>
    <property type="evidence" value="ECO:0007669"/>
    <property type="project" value="TreeGrafter"/>
</dbReference>
<keyword evidence="1" id="KW-0479">Metal-binding</keyword>
<dbReference type="PANTHER" id="PTHR23226:SF377">
    <property type="entry name" value="ZINC FINGER AND SCAN DOMAIN-CONTAINING PROTEIN 20"/>
    <property type="match status" value="1"/>
</dbReference>
<feature type="domain" description="C2H2-type" evidence="6">
    <location>
        <begin position="39"/>
        <end position="66"/>
    </location>
</feature>
<dbReference type="InterPro" id="IPR013087">
    <property type="entry name" value="Znf_C2H2_type"/>
</dbReference>
<evidence type="ECO:0000259" key="6">
    <source>
        <dbReference type="PROSITE" id="PS50157"/>
    </source>
</evidence>
<dbReference type="Proteomes" id="UP000694551">
    <property type="component" value="Unplaced"/>
</dbReference>
<reference evidence="7" key="1">
    <citation type="submission" date="2025-08" db="UniProtKB">
        <authorList>
            <consortium name="Ensembl"/>
        </authorList>
    </citation>
    <scope>IDENTIFICATION</scope>
</reference>
<evidence type="ECO:0000313" key="8">
    <source>
        <dbReference type="Proteomes" id="UP000694551"/>
    </source>
</evidence>
<dbReference type="Pfam" id="PF00096">
    <property type="entry name" value="zf-C2H2"/>
    <property type="match status" value="3"/>
</dbReference>
<dbReference type="GO" id="GO:0008270">
    <property type="term" value="F:zinc ion binding"/>
    <property type="evidence" value="ECO:0007669"/>
    <property type="project" value="UniProtKB-KW"/>
</dbReference>
<protein>
    <recommendedName>
        <fullName evidence="6">C2H2-type domain-containing protein</fullName>
    </recommendedName>
</protein>